<dbReference type="PROSITE" id="PS51257">
    <property type="entry name" value="PROKAR_LIPOPROTEIN"/>
    <property type="match status" value="1"/>
</dbReference>
<dbReference type="Gene3D" id="1.20.1600.10">
    <property type="entry name" value="Outer membrane efflux proteins (OEP)"/>
    <property type="match status" value="1"/>
</dbReference>
<dbReference type="KEGG" id="mfy:HH212_12960"/>
<dbReference type="Proteomes" id="UP000502415">
    <property type="component" value="Chromosome"/>
</dbReference>
<dbReference type="AlphaFoldDB" id="A0A7Z2ZVC2"/>
<organism evidence="4 5">
    <name type="scientific">Massilia forsythiae</name>
    <dbReference type="NCBI Taxonomy" id="2728020"/>
    <lineage>
        <taxon>Bacteria</taxon>
        <taxon>Pseudomonadati</taxon>
        <taxon>Pseudomonadota</taxon>
        <taxon>Betaproteobacteria</taxon>
        <taxon>Burkholderiales</taxon>
        <taxon>Oxalobacteraceae</taxon>
        <taxon>Telluria group</taxon>
        <taxon>Massilia</taxon>
    </lineage>
</organism>
<evidence type="ECO:0000313" key="4">
    <source>
        <dbReference type="EMBL" id="QJE03339.1"/>
    </source>
</evidence>
<keyword evidence="3" id="KW-0732">Signal</keyword>
<dbReference type="InterPro" id="IPR010131">
    <property type="entry name" value="MdtP/NodT-like"/>
</dbReference>
<proteinExistence type="inferred from homology"/>
<evidence type="ECO:0000256" key="2">
    <source>
        <dbReference type="SAM" id="Coils"/>
    </source>
</evidence>
<feature type="chain" id="PRO_5030849207" evidence="3">
    <location>
        <begin position="21"/>
        <end position="522"/>
    </location>
</feature>
<dbReference type="Pfam" id="PF02321">
    <property type="entry name" value="OEP"/>
    <property type="match status" value="2"/>
</dbReference>
<dbReference type="GO" id="GO:0015562">
    <property type="term" value="F:efflux transmembrane transporter activity"/>
    <property type="evidence" value="ECO:0007669"/>
    <property type="project" value="InterPro"/>
</dbReference>
<dbReference type="PANTHER" id="PTHR30203">
    <property type="entry name" value="OUTER MEMBRANE CATION EFFLUX PROTEIN"/>
    <property type="match status" value="1"/>
</dbReference>
<feature type="coiled-coil region" evidence="2">
    <location>
        <begin position="216"/>
        <end position="252"/>
    </location>
</feature>
<name>A0A7Z2ZVC2_9BURK</name>
<dbReference type="RefSeq" id="WP_170205420.1">
    <property type="nucleotide sequence ID" value="NZ_CP051685.1"/>
</dbReference>
<evidence type="ECO:0000256" key="3">
    <source>
        <dbReference type="SAM" id="SignalP"/>
    </source>
</evidence>
<comment type="similarity">
    <text evidence="1">Belongs to the outer membrane factor (OMF) (TC 1.B.17) family.</text>
</comment>
<dbReference type="SUPFAM" id="SSF56954">
    <property type="entry name" value="Outer membrane efflux proteins (OEP)"/>
    <property type="match status" value="1"/>
</dbReference>
<reference evidence="4 5" key="1">
    <citation type="submission" date="2020-04" db="EMBL/GenBank/DDBJ databases">
        <title>Genome sequencing of novel species.</title>
        <authorList>
            <person name="Heo J."/>
            <person name="Kim S.-J."/>
            <person name="Kim J.-S."/>
            <person name="Hong S.-B."/>
            <person name="Kwon S.-W."/>
        </authorList>
    </citation>
    <scope>NUCLEOTIDE SEQUENCE [LARGE SCALE GENOMIC DNA]</scope>
    <source>
        <strain evidence="4 5">GN2-R2</strain>
    </source>
</reference>
<gene>
    <name evidence="4" type="ORF">HH212_12960</name>
</gene>
<dbReference type="EMBL" id="CP051685">
    <property type="protein sequence ID" value="QJE03339.1"/>
    <property type="molecule type" value="Genomic_DNA"/>
</dbReference>
<dbReference type="InterPro" id="IPR003423">
    <property type="entry name" value="OMP_efflux"/>
</dbReference>
<dbReference type="PANTHER" id="PTHR30203:SF32">
    <property type="entry name" value="CATION EFFLUX SYSTEM PROTEIN CUSC"/>
    <property type="match status" value="1"/>
</dbReference>
<protein>
    <submittedName>
        <fullName evidence="4">TolC family protein</fullName>
    </submittedName>
</protein>
<keyword evidence="2" id="KW-0175">Coiled coil</keyword>
<accession>A0A7Z2ZVC2</accession>
<evidence type="ECO:0000256" key="1">
    <source>
        <dbReference type="ARBA" id="ARBA00007613"/>
    </source>
</evidence>
<sequence length="522" mass="54768">MFKPAIHTAIAAATAALLSACGTVGPNFTAPQAAVTPAYRHAEAAQQDNARLPADWWTVFNDATLDGLERRALHDNPNVRAAAQRLLQAQAQLGVTRAGQLPSLSVSAGVSNQRTSAETSTGLALGHRAIEGNNYSIGANFSYELDLWGRVRRVVEASDAQALAAQDDRDGVLLMLSGQVASGYWQLRGLDAEMAILRNALATRRESQELIEARFNAGLSNELDVSRTRIERANAEADLHEVQRQRDALEHALAVLVGASPSVPLLAQADAGAAAAQGSAVAANGDAGNTSSAMANAEATTAANANIAATLPLPPTIPVGLPASLLGQRPDLASSVAILKSFNAQVGVAEGAFYPALSLTGNYGYASESLRDLAQGSARQFSFGPLALSLPVFDAGRNRANLNLARARYDEAVANHEVRLLTALREVEDALSDVRQRQQQGDVQAQAQQAAARALLVAQARYDRGVSTYLDVTDAQRSTLAADRAAIQIRTQRLVAAVSVARALGGGWSQGKPEATIARAGN</sequence>
<keyword evidence="5" id="KW-1185">Reference proteome</keyword>
<feature type="signal peptide" evidence="3">
    <location>
        <begin position="1"/>
        <end position="20"/>
    </location>
</feature>
<evidence type="ECO:0000313" key="5">
    <source>
        <dbReference type="Proteomes" id="UP000502415"/>
    </source>
</evidence>